<dbReference type="InterPro" id="IPR017970">
    <property type="entry name" value="Homeobox_CS"/>
</dbReference>
<dbReference type="Pfam" id="PF00046">
    <property type="entry name" value="Homeodomain"/>
    <property type="match status" value="1"/>
</dbReference>
<dbReference type="InterPro" id="IPR009057">
    <property type="entry name" value="Homeodomain-like_sf"/>
</dbReference>
<dbReference type="InterPro" id="IPR057939">
    <property type="entry name" value="TRF2_HOY1_PH"/>
</dbReference>
<dbReference type="Proteomes" id="UP000011086">
    <property type="component" value="Unassembled WGS sequence"/>
</dbReference>
<evidence type="ECO:0000256" key="1">
    <source>
        <dbReference type="ARBA" id="ARBA00004123"/>
    </source>
</evidence>
<gene>
    <name evidence="9" type="ORF">OOU_Y34scaffold00745g15</name>
</gene>
<dbReference type="Pfam" id="PF24818">
    <property type="entry name" value="PH_TRF2_HOY1"/>
    <property type="match status" value="1"/>
</dbReference>
<organism evidence="9">
    <name type="scientific">Pyricularia oryzae (strain Y34)</name>
    <name type="common">Rice blast fungus</name>
    <name type="synonym">Magnaporthe oryzae</name>
    <dbReference type="NCBI Taxonomy" id="1143189"/>
    <lineage>
        <taxon>Eukaryota</taxon>
        <taxon>Fungi</taxon>
        <taxon>Dikarya</taxon>
        <taxon>Ascomycota</taxon>
        <taxon>Pezizomycotina</taxon>
        <taxon>Sordariomycetes</taxon>
        <taxon>Sordariomycetidae</taxon>
        <taxon>Magnaporthales</taxon>
        <taxon>Pyriculariaceae</taxon>
        <taxon>Pyricularia</taxon>
    </lineage>
</organism>
<dbReference type="GO" id="GO:0000978">
    <property type="term" value="F:RNA polymerase II cis-regulatory region sequence-specific DNA binding"/>
    <property type="evidence" value="ECO:0007669"/>
    <property type="project" value="TreeGrafter"/>
</dbReference>
<dbReference type="GO" id="GO:0005634">
    <property type="term" value="C:nucleus"/>
    <property type="evidence" value="ECO:0007669"/>
    <property type="project" value="UniProtKB-SubCell"/>
</dbReference>
<dbReference type="PROSITE" id="PS00027">
    <property type="entry name" value="HOMEOBOX_1"/>
    <property type="match status" value="1"/>
</dbReference>
<evidence type="ECO:0000259" key="8">
    <source>
        <dbReference type="PROSITE" id="PS50071"/>
    </source>
</evidence>
<evidence type="ECO:0000256" key="3">
    <source>
        <dbReference type="ARBA" id="ARBA00023155"/>
    </source>
</evidence>
<evidence type="ECO:0000256" key="6">
    <source>
        <dbReference type="RuleBase" id="RU000682"/>
    </source>
</evidence>
<protein>
    <submittedName>
        <fullName evidence="9">Homeoprotein</fullName>
    </submittedName>
</protein>
<keyword evidence="2 5" id="KW-0238">DNA-binding</keyword>
<accession>A0AA97PHD9</accession>
<evidence type="ECO:0000313" key="9">
    <source>
        <dbReference type="EMBL" id="ELQ34741.1"/>
    </source>
</evidence>
<feature type="compositionally biased region" description="Low complexity" evidence="7">
    <location>
        <begin position="46"/>
        <end position="59"/>
    </location>
</feature>
<feature type="region of interest" description="Disordered" evidence="7">
    <location>
        <begin position="1"/>
        <end position="83"/>
    </location>
</feature>
<feature type="domain" description="Homeobox" evidence="8">
    <location>
        <begin position="71"/>
        <end position="131"/>
    </location>
</feature>
<proteinExistence type="predicted"/>
<feature type="compositionally biased region" description="Polar residues" evidence="7">
    <location>
        <begin position="487"/>
        <end position="516"/>
    </location>
</feature>
<evidence type="ECO:0000256" key="4">
    <source>
        <dbReference type="ARBA" id="ARBA00023242"/>
    </source>
</evidence>
<sequence>MATEINMPMGPGPLGEAGSLKIDTGSNMEVSIPSPVSAAPGELNETPSPSTPANPNSASRRPPRKSTLTQQQKNQKRQRATQDQLTTLEQEFAKNPTPTATVRDRIAEEINMTERSVQIWFQNRRAKIKLMAKKSLETGEDIDSIPESMRTYLAMQAMESGKGFPGAFLGRGMMPYGHGNMLMAGEQGGPSKVGKSKIYTIHAAGALVMLTVPVIHHLTCRSLSIGKWTRVGQNTMDLIVFYSPDKCTMTYYINNEQAGYKIEYHFSCIKSICVENADDPTKVGGIVIELNRPPSFFMDQSPTSNGFFQCGDFTEDQQASQCLVHHLGGNPKVLSGQLAKLVSLESFMNRHNTMAYHPDPMAHGGMPVSAPVSPTNRPSSQPNFAQPHVGLFQESQWGISPAHHVMRGPGHKRQRSRSVPIAVDFSMLQTPMPSFYIQHPGEAQPQPHSPNIYAPVPQQPHALSPAGPGLRIDTQAGFGLDMRQYPMSATTAPSPSEYNSPSFFSQAPENTPLPASNFNTPYSSTFLSPMMNATNLNVPQSVSPISFSGGDPAIVDQSPPMSMLGRSASADIYHGGDSSAISDDGHSLNDMYSKHAITLPMHPPHSPAFVEPSQAELDMNQLVQFDTVDPSSLSPESVHQGIGGQ</sequence>
<evidence type="ECO:0000256" key="7">
    <source>
        <dbReference type="SAM" id="MobiDB-lite"/>
    </source>
</evidence>
<comment type="subcellular location">
    <subcellularLocation>
        <location evidence="1 5 6">Nucleus</location>
    </subcellularLocation>
</comment>
<name>A0AA97PHD9_PYRO3</name>
<feature type="DNA-binding region" description="Homeobox" evidence="5">
    <location>
        <begin position="73"/>
        <end position="132"/>
    </location>
</feature>
<evidence type="ECO:0000256" key="5">
    <source>
        <dbReference type="PROSITE-ProRule" id="PRU00108"/>
    </source>
</evidence>
<dbReference type="EMBL" id="JH793093">
    <property type="protein sequence ID" value="ELQ34741.1"/>
    <property type="molecule type" value="Genomic_DNA"/>
</dbReference>
<dbReference type="SUPFAM" id="SSF46689">
    <property type="entry name" value="Homeodomain-like"/>
    <property type="match status" value="1"/>
</dbReference>
<feature type="region of interest" description="Disordered" evidence="7">
    <location>
        <begin position="486"/>
        <end position="516"/>
    </location>
</feature>
<dbReference type="PANTHER" id="PTHR24324:SF5">
    <property type="entry name" value="HEMATOPOIETICALLY-EXPRESSED HOMEOBOX PROTEIN HHEX"/>
    <property type="match status" value="1"/>
</dbReference>
<dbReference type="PROSITE" id="PS50071">
    <property type="entry name" value="HOMEOBOX_2"/>
    <property type="match status" value="1"/>
</dbReference>
<keyword evidence="4 5" id="KW-0539">Nucleus</keyword>
<dbReference type="InterPro" id="IPR051000">
    <property type="entry name" value="Homeobox_DNA-bind_prot"/>
</dbReference>
<dbReference type="SMART" id="SM00389">
    <property type="entry name" value="HOX"/>
    <property type="match status" value="1"/>
</dbReference>
<dbReference type="InterPro" id="IPR001356">
    <property type="entry name" value="HD"/>
</dbReference>
<dbReference type="Gene3D" id="1.10.10.60">
    <property type="entry name" value="Homeodomain-like"/>
    <property type="match status" value="1"/>
</dbReference>
<dbReference type="GO" id="GO:0000981">
    <property type="term" value="F:DNA-binding transcription factor activity, RNA polymerase II-specific"/>
    <property type="evidence" value="ECO:0007669"/>
    <property type="project" value="InterPro"/>
</dbReference>
<dbReference type="PANTHER" id="PTHR24324">
    <property type="entry name" value="HOMEOBOX PROTEIN HHEX"/>
    <property type="match status" value="1"/>
</dbReference>
<dbReference type="CDD" id="cd00086">
    <property type="entry name" value="homeodomain"/>
    <property type="match status" value="1"/>
</dbReference>
<keyword evidence="3 5" id="KW-0371">Homeobox</keyword>
<dbReference type="GO" id="GO:0030154">
    <property type="term" value="P:cell differentiation"/>
    <property type="evidence" value="ECO:0007669"/>
    <property type="project" value="TreeGrafter"/>
</dbReference>
<dbReference type="AlphaFoldDB" id="A0AA97PHD9"/>
<reference evidence="9" key="1">
    <citation type="journal article" date="2012" name="PLoS Genet.">
        <title>Comparative analysis of the genomes of two field isolates of the rice blast fungus Magnaporthe oryzae.</title>
        <authorList>
            <person name="Xue M."/>
            <person name="Yang J."/>
            <person name="Li Z."/>
            <person name="Hu S."/>
            <person name="Yao N."/>
            <person name="Dean R.A."/>
            <person name="Zhao W."/>
            <person name="Shen M."/>
            <person name="Zhang H."/>
            <person name="Li C."/>
            <person name="Liu L."/>
            <person name="Cao L."/>
            <person name="Xu X."/>
            <person name="Xing Y."/>
            <person name="Hsiang T."/>
            <person name="Zhang Z."/>
            <person name="Xu J.R."/>
            <person name="Peng Y.L."/>
        </authorList>
    </citation>
    <scope>NUCLEOTIDE SEQUENCE</scope>
    <source>
        <strain evidence="9">Y34</strain>
    </source>
</reference>
<evidence type="ECO:0000256" key="2">
    <source>
        <dbReference type="ARBA" id="ARBA00023125"/>
    </source>
</evidence>